<evidence type="ECO:0000313" key="2">
    <source>
        <dbReference type="Proteomes" id="UP000178577"/>
    </source>
</evidence>
<organism evidence="1 2">
    <name type="scientific">Candidatus Curtissbacteria bacterium RIFCSPHIGHO2_01_FULL_40_12</name>
    <dbReference type="NCBI Taxonomy" id="1797710"/>
    <lineage>
        <taxon>Bacteria</taxon>
        <taxon>Candidatus Curtissiibacteriota</taxon>
    </lineage>
</organism>
<reference evidence="1 2" key="1">
    <citation type="journal article" date="2016" name="Nat. Commun.">
        <title>Thousands of microbial genomes shed light on interconnected biogeochemical processes in an aquifer system.</title>
        <authorList>
            <person name="Anantharaman K."/>
            <person name="Brown C.T."/>
            <person name="Hug L.A."/>
            <person name="Sharon I."/>
            <person name="Castelle C.J."/>
            <person name="Probst A.J."/>
            <person name="Thomas B.C."/>
            <person name="Singh A."/>
            <person name="Wilkins M.J."/>
            <person name="Karaoz U."/>
            <person name="Brodie E.L."/>
            <person name="Williams K.H."/>
            <person name="Hubbard S.S."/>
            <person name="Banfield J.F."/>
        </authorList>
    </citation>
    <scope>NUCLEOTIDE SEQUENCE [LARGE SCALE GENOMIC DNA]</scope>
</reference>
<protein>
    <submittedName>
        <fullName evidence="1">Uncharacterized protein</fullName>
    </submittedName>
</protein>
<dbReference type="Proteomes" id="UP000178577">
    <property type="component" value="Unassembled WGS sequence"/>
</dbReference>
<name>A0A1F5GBG3_9BACT</name>
<proteinExistence type="predicted"/>
<evidence type="ECO:0000313" key="1">
    <source>
        <dbReference type="EMBL" id="OGD89198.1"/>
    </source>
</evidence>
<dbReference type="AlphaFoldDB" id="A0A1F5GBG3"/>
<sequence>MSGERMVGEIAFDSAYRNLYLGIREEDGHMGTIIAFADDAEYVHAAIRVDQRARPAGTKYYLFKPQEEKSRRESWAIGGNQDACN</sequence>
<comment type="caution">
    <text evidence="1">The sequence shown here is derived from an EMBL/GenBank/DDBJ whole genome shotgun (WGS) entry which is preliminary data.</text>
</comment>
<dbReference type="EMBL" id="MFAY01000016">
    <property type="protein sequence ID" value="OGD89198.1"/>
    <property type="molecule type" value="Genomic_DNA"/>
</dbReference>
<gene>
    <name evidence="1" type="ORF">A2693_02330</name>
</gene>
<accession>A0A1F5GBG3</accession>